<dbReference type="InterPro" id="IPR025558">
    <property type="entry name" value="DUF4283"/>
</dbReference>
<dbReference type="Proteomes" id="UP001164929">
    <property type="component" value="Chromosome 8"/>
</dbReference>
<sequence length="183" mass="20733">MQLLTVVRGFHPCAFLGNQLYQQLLQQRRNPLMCLLSNKTSQVSAWWIIILPKILIQAPLILLHLLRNGEIYLYPTATLSQVLNYCISHLLAMIYPDLSPDDLDNNYDVWHLCIVGYVAGKSPGFKALNNIISNSWKCEASLAIHESGWLVYKLKNVDDKLGVLANGPYLIYGRPLIIKAMPE</sequence>
<name>A0AAD6QFG0_9ROSI</name>
<dbReference type="EMBL" id="JAQIZT010000008">
    <property type="protein sequence ID" value="KAJ6989411.1"/>
    <property type="molecule type" value="Genomic_DNA"/>
</dbReference>
<evidence type="ECO:0000313" key="3">
    <source>
        <dbReference type="Proteomes" id="UP001164929"/>
    </source>
</evidence>
<dbReference type="PANTHER" id="PTHR33233:SF17">
    <property type="entry name" value="DUF4283 DOMAIN-CONTAINING PROTEIN"/>
    <property type="match status" value="1"/>
</dbReference>
<proteinExistence type="predicted"/>
<reference evidence="2" key="1">
    <citation type="journal article" date="2023" name="Mol. Ecol. Resour.">
        <title>Chromosome-level genome assembly of a triploid poplar Populus alba 'Berolinensis'.</title>
        <authorList>
            <person name="Chen S."/>
            <person name="Yu Y."/>
            <person name="Wang X."/>
            <person name="Wang S."/>
            <person name="Zhang T."/>
            <person name="Zhou Y."/>
            <person name="He R."/>
            <person name="Meng N."/>
            <person name="Wang Y."/>
            <person name="Liu W."/>
            <person name="Liu Z."/>
            <person name="Liu J."/>
            <person name="Guo Q."/>
            <person name="Huang H."/>
            <person name="Sederoff R.R."/>
            <person name="Wang G."/>
            <person name="Qu G."/>
            <person name="Chen S."/>
        </authorList>
    </citation>
    <scope>NUCLEOTIDE SEQUENCE</scope>
    <source>
        <strain evidence="2">SC-2020</strain>
    </source>
</reference>
<dbReference type="Pfam" id="PF14111">
    <property type="entry name" value="DUF4283"/>
    <property type="match status" value="1"/>
</dbReference>
<evidence type="ECO:0000313" key="2">
    <source>
        <dbReference type="EMBL" id="KAJ6989411.1"/>
    </source>
</evidence>
<accession>A0AAD6QFG0</accession>
<evidence type="ECO:0000259" key="1">
    <source>
        <dbReference type="Pfam" id="PF14111"/>
    </source>
</evidence>
<dbReference type="PANTHER" id="PTHR33233">
    <property type="entry name" value="ENDONUCLEASE/EXONUCLEASE/PHOSPHATASE"/>
    <property type="match status" value="1"/>
</dbReference>
<protein>
    <recommendedName>
        <fullName evidence="1">DUF4283 domain-containing protein</fullName>
    </recommendedName>
</protein>
<comment type="caution">
    <text evidence="2">The sequence shown here is derived from an EMBL/GenBank/DDBJ whole genome shotgun (WGS) entry which is preliminary data.</text>
</comment>
<keyword evidence="3" id="KW-1185">Reference proteome</keyword>
<dbReference type="AlphaFoldDB" id="A0AAD6QFG0"/>
<gene>
    <name evidence="2" type="ORF">NC653_022098</name>
</gene>
<organism evidence="2 3">
    <name type="scientific">Populus alba x Populus x berolinensis</name>
    <dbReference type="NCBI Taxonomy" id="444605"/>
    <lineage>
        <taxon>Eukaryota</taxon>
        <taxon>Viridiplantae</taxon>
        <taxon>Streptophyta</taxon>
        <taxon>Embryophyta</taxon>
        <taxon>Tracheophyta</taxon>
        <taxon>Spermatophyta</taxon>
        <taxon>Magnoliopsida</taxon>
        <taxon>eudicotyledons</taxon>
        <taxon>Gunneridae</taxon>
        <taxon>Pentapetalae</taxon>
        <taxon>rosids</taxon>
        <taxon>fabids</taxon>
        <taxon>Malpighiales</taxon>
        <taxon>Salicaceae</taxon>
        <taxon>Saliceae</taxon>
        <taxon>Populus</taxon>
    </lineage>
</organism>
<feature type="domain" description="DUF4283" evidence="1">
    <location>
        <begin position="108"/>
        <end position="181"/>
    </location>
</feature>